<protein>
    <submittedName>
        <fullName evidence="1">Uncharacterized protein</fullName>
    </submittedName>
</protein>
<name>A0A9Q7ULE7_9BURK</name>
<reference evidence="1 2" key="1">
    <citation type="submission" date="2018-01" db="EMBL/GenBank/DDBJ databases">
        <authorList>
            <person name="Clerissi C."/>
        </authorList>
    </citation>
    <scope>NUCLEOTIDE SEQUENCE [LARGE SCALE GENOMIC DNA]</scope>
    <source>
        <strain evidence="1">Cupriavidus taiwanensis SWF 66322</strain>
    </source>
</reference>
<evidence type="ECO:0000313" key="1">
    <source>
        <dbReference type="EMBL" id="SPD63012.1"/>
    </source>
</evidence>
<evidence type="ECO:0000313" key="2">
    <source>
        <dbReference type="Proteomes" id="UP000254259"/>
    </source>
</evidence>
<organism evidence="1 2">
    <name type="scientific">Cupriavidus taiwanensis</name>
    <dbReference type="NCBI Taxonomy" id="164546"/>
    <lineage>
        <taxon>Bacteria</taxon>
        <taxon>Pseudomonadati</taxon>
        <taxon>Pseudomonadota</taxon>
        <taxon>Betaproteobacteria</taxon>
        <taxon>Burkholderiales</taxon>
        <taxon>Burkholderiaceae</taxon>
        <taxon>Cupriavidus</taxon>
    </lineage>
</organism>
<sequence>MIVLYSSAPIQKIVGLVEVENVVIAAPSTLWKTCTEMGGGLTRRELREYFLGKSKGVALLLGQVLSPVKHLDPSDVINDFVPPQSFRYLNPSEYMKVENKVIGQKRST</sequence>
<dbReference type="EMBL" id="LT984813">
    <property type="protein sequence ID" value="SPD63012.1"/>
    <property type="molecule type" value="Genomic_DNA"/>
</dbReference>
<dbReference type="AlphaFoldDB" id="A0A9Q7ULE7"/>
<dbReference type="Gene3D" id="2.30.130.30">
    <property type="entry name" value="Hypothetical protein"/>
    <property type="match status" value="1"/>
</dbReference>
<gene>
    <name evidence="1" type="ORF">CBM2636_10028</name>
</gene>
<accession>A0A9Q7ULE7</accession>
<proteinExistence type="predicted"/>
<dbReference type="Proteomes" id="UP000254259">
    <property type="component" value="Chromosome CBM2636"/>
</dbReference>